<keyword evidence="3" id="KW-0862">Zinc</keyword>
<dbReference type="OrthoDB" id="5422068at2759"/>
<evidence type="ECO:0000256" key="4">
    <source>
        <dbReference type="ARBA" id="ARBA00023239"/>
    </source>
</evidence>
<name>A0A1Y1UPZ0_9TREE</name>
<comment type="caution">
    <text evidence="6">The sequence shown here is derived from an EMBL/GenBank/DDBJ whole genome shotgun (WGS) entry which is preliminary data.</text>
</comment>
<sequence length="367" mass="40443">MSVKVACHCGAFKHDLEITTDIPHEDTFCCCDSCRRRTGQLGLFPFPASASDSELVTKSSLKRYDTQPGTGNTVSSFYCGQCGSKVFIQTVGPDQEFKGGGWMLGCFDKMELNDKCLIDIHGFSFADETIDGGAAAFWTQVNGKPLKSYVGCEAEWKAPAEAGRDDSEYLNLHCRCGGFDVHVSRPNPELPLPKPCWWYLPPKTEAGIPQRYMASWCACKDCRGATGSCLPAHPWVQIPFVDIHTATSKDAPLLPAETKMTTKTDLPGCTRYESSKGIARYFCSTCGATVLYFDADRDFIGAWAVGLIDSKEGSLAPSWLFWWTGRDGHPNPPIHCKETGDAFWGKGIMSDFESGWIEWGKKVGQRT</sequence>
<dbReference type="Proteomes" id="UP000193218">
    <property type="component" value="Unassembled WGS sequence"/>
</dbReference>
<evidence type="ECO:0000256" key="2">
    <source>
        <dbReference type="ARBA" id="ARBA00022723"/>
    </source>
</evidence>
<reference evidence="6 7" key="1">
    <citation type="submission" date="2017-03" db="EMBL/GenBank/DDBJ databases">
        <title>Widespread Adenine N6-methylation of Active Genes in Fungi.</title>
        <authorList>
            <consortium name="DOE Joint Genome Institute"/>
            <person name="Mondo S.J."/>
            <person name="Dannebaum R.O."/>
            <person name="Kuo R.C."/>
            <person name="Louie K.B."/>
            <person name="Bewick A.J."/>
            <person name="Labutti K."/>
            <person name="Haridas S."/>
            <person name="Kuo A."/>
            <person name="Salamov A."/>
            <person name="Ahrendt S.R."/>
            <person name="Lau R."/>
            <person name="Bowen B.P."/>
            <person name="Lipzen A."/>
            <person name="Sullivan W."/>
            <person name="Andreopoulos W.B."/>
            <person name="Clum A."/>
            <person name="Lindquist E."/>
            <person name="Daum C."/>
            <person name="Northen T.R."/>
            <person name="Ramamoorthy G."/>
            <person name="Schmitz R.J."/>
            <person name="Gryganskyi A."/>
            <person name="Culley D."/>
            <person name="Magnuson J."/>
            <person name="James T.Y."/>
            <person name="O'Malley M.A."/>
            <person name="Stajich J.E."/>
            <person name="Spatafora J.W."/>
            <person name="Visel A."/>
            <person name="Grigoriev I.V."/>
        </authorList>
    </citation>
    <scope>NUCLEOTIDE SEQUENCE [LARGE SCALE GENOMIC DNA]</scope>
    <source>
        <strain evidence="6 7">NRRL Y-17943</strain>
    </source>
</reference>
<evidence type="ECO:0000256" key="1">
    <source>
        <dbReference type="ARBA" id="ARBA00005495"/>
    </source>
</evidence>
<evidence type="ECO:0000256" key="3">
    <source>
        <dbReference type="ARBA" id="ARBA00022833"/>
    </source>
</evidence>
<evidence type="ECO:0000259" key="5">
    <source>
        <dbReference type="PROSITE" id="PS51891"/>
    </source>
</evidence>
<feature type="domain" description="CENP-V/GFA" evidence="5">
    <location>
        <begin position="3"/>
        <end position="131"/>
    </location>
</feature>
<dbReference type="STRING" id="4999.A0A1Y1UPZ0"/>
<proteinExistence type="inferred from homology"/>
<dbReference type="Gene3D" id="3.90.1590.10">
    <property type="entry name" value="glutathione-dependent formaldehyde- activating enzyme (gfa)"/>
    <property type="match status" value="2"/>
</dbReference>
<dbReference type="GeneID" id="33560817"/>
<dbReference type="InterPro" id="IPR011057">
    <property type="entry name" value="Mss4-like_sf"/>
</dbReference>
<gene>
    <name evidence="6" type="ORF">BD324DRAFT_678693</name>
</gene>
<accession>A0A1Y1UPZ0</accession>
<dbReference type="PANTHER" id="PTHR33337">
    <property type="entry name" value="GFA DOMAIN-CONTAINING PROTEIN"/>
    <property type="match status" value="1"/>
</dbReference>
<keyword evidence="2" id="KW-0479">Metal-binding</keyword>
<dbReference type="EMBL" id="NBSH01000002">
    <property type="protein sequence ID" value="ORX39574.1"/>
    <property type="molecule type" value="Genomic_DNA"/>
</dbReference>
<dbReference type="SUPFAM" id="SSF51316">
    <property type="entry name" value="Mss4-like"/>
    <property type="match status" value="2"/>
</dbReference>
<dbReference type="InParanoid" id="A0A1Y1UPZ0"/>
<evidence type="ECO:0000313" key="6">
    <source>
        <dbReference type="EMBL" id="ORX39574.1"/>
    </source>
</evidence>
<dbReference type="Pfam" id="PF04828">
    <property type="entry name" value="GFA"/>
    <property type="match status" value="1"/>
</dbReference>
<dbReference type="PANTHER" id="PTHR33337:SF30">
    <property type="entry name" value="DUF636 DOMAIN PROTEIN (AFU_ORTHOLOGUE AFUA_1G03180)"/>
    <property type="match status" value="1"/>
</dbReference>
<dbReference type="GO" id="GO:0016846">
    <property type="term" value="F:carbon-sulfur lyase activity"/>
    <property type="evidence" value="ECO:0007669"/>
    <property type="project" value="InterPro"/>
</dbReference>
<keyword evidence="4" id="KW-0456">Lyase</keyword>
<protein>
    <recommendedName>
        <fullName evidence="5">CENP-V/GFA domain-containing protein</fullName>
    </recommendedName>
</protein>
<comment type="similarity">
    <text evidence="1">Belongs to the Gfa family.</text>
</comment>
<organism evidence="6 7">
    <name type="scientific">Kockovaella imperatae</name>
    <dbReference type="NCBI Taxonomy" id="4999"/>
    <lineage>
        <taxon>Eukaryota</taxon>
        <taxon>Fungi</taxon>
        <taxon>Dikarya</taxon>
        <taxon>Basidiomycota</taxon>
        <taxon>Agaricomycotina</taxon>
        <taxon>Tremellomycetes</taxon>
        <taxon>Tremellales</taxon>
        <taxon>Cuniculitremaceae</taxon>
        <taxon>Kockovaella</taxon>
    </lineage>
</organism>
<dbReference type="AlphaFoldDB" id="A0A1Y1UPZ0"/>
<dbReference type="PROSITE" id="PS51891">
    <property type="entry name" value="CENP_V_GFA"/>
    <property type="match status" value="1"/>
</dbReference>
<keyword evidence="7" id="KW-1185">Reference proteome</keyword>
<dbReference type="InterPro" id="IPR006913">
    <property type="entry name" value="CENP-V/GFA"/>
</dbReference>
<evidence type="ECO:0000313" key="7">
    <source>
        <dbReference type="Proteomes" id="UP000193218"/>
    </source>
</evidence>
<dbReference type="RefSeq" id="XP_021873359.1">
    <property type="nucleotide sequence ID" value="XM_022019008.1"/>
</dbReference>
<dbReference type="GO" id="GO:0046872">
    <property type="term" value="F:metal ion binding"/>
    <property type="evidence" value="ECO:0007669"/>
    <property type="project" value="UniProtKB-KW"/>
</dbReference>